<organism evidence="3 4">
    <name type="scientific">Ancylobacter crimeensis</name>
    <dbReference type="NCBI Taxonomy" id="2579147"/>
    <lineage>
        <taxon>Bacteria</taxon>
        <taxon>Pseudomonadati</taxon>
        <taxon>Pseudomonadota</taxon>
        <taxon>Alphaproteobacteria</taxon>
        <taxon>Hyphomicrobiales</taxon>
        <taxon>Xanthobacteraceae</taxon>
        <taxon>Ancylobacter</taxon>
    </lineage>
</organism>
<dbReference type="Proteomes" id="UP001203284">
    <property type="component" value="Unassembled WGS sequence"/>
</dbReference>
<evidence type="ECO:0000313" key="4">
    <source>
        <dbReference type="Proteomes" id="UP001203284"/>
    </source>
</evidence>
<dbReference type="HAMAP" id="MF_00634">
    <property type="entry name" value="UPF0235"/>
    <property type="match status" value="1"/>
</dbReference>
<dbReference type="Gene3D" id="3.30.1200.10">
    <property type="entry name" value="YggU-like"/>
    <property type="match status" value="1"/>
</dbReference>
<accession>A0ABT0DC34</accession>
<sequence>MAADETLPPWSAVVGGLTLAVRATPRGGRDAIEGIVELSDGRRVVKARVAVAAEDGKANAALAKLVAKAAGVPASAVSLTHGATARLKIFHIAGDPAALAARLGALLTTV</sequence>
<dbReference type="Pfam" id="PF02594">
    <property type="entry name" value="DUF167"/>
    <property type="match status" value="1"/>
</dbReference>
<dbReference type="SUPFAM" id="SSF69786">
    <property type="entry name" value="YggU-like"/>
    <property type="match status" value="1"/>
</dbReference>
<dbReference type="EMBL" id="JALKCH010000006">
    <property type="protein sequence ID" value="MCK0197518.1"/>
    <property type="molecule type" value="Genomic_DNA"/>
</dbReference>
<protein>
    <recommendedName>
        <fullName evidence="2">UPF0235 protein MWN34_11390</fullName>
    </recommendedName>
</protein>
<keyword evidence="4" id="KW-1185">Reference proteome</keyword>
<evidence type="ECO:0000256" key="2">
    <source>
        <dbReference type="HAMAP-Rule" id="MF_00634"/>
    </source>
</evidence>
<evidence type="ECO:0000256" key="1">
    <source>
        <dbReference type="ARBA" id="ARBA00010364"/>
    </source>
</evidence>
<comment type="similarity">
    <text evidence="1 2">Belongs to the UPF0235 family.</text>
</comment>
<gene>
    <name evidence="3" type="ORF">MWN34_11390</name>
</gene>
<dbReference type="InterPro" id="IPR003746">
    <property type="entry name" value="DUF167"/>
</dbReference>
<proteinExistence type="inferred from homology"/>
<name>A0ABT0DC34_9HYPH</name>
<reference evidence="3 4" key="1">
    <citation type="submission" date="2022-04" db="EMBL/GenBank/DDBJ databases">
        <authorList>
            <person name="Grouzdev D.S."/>
            <person name="Pantiukh K.S."/>
            <person name="Krutkina M.S."/>
        </authorList>
    </citation>
    <scope>NUCLEOTIDE SEQUENCE [LARGE SCALE GENOMIC DNA]</scope>
    <source>
        <strain evidence="3 4">6x-1</strain>
    </source>
</reference>
<dbReference type="SMART" id="SM01152">
    <property type="entry name" value="DUF167"/>
    <property type="match status" value="1"/>
</dbReference>
<dbReference type="InterPro" id="IPR036591">
    <property type="entry name" value="YggU-like_sf"/>
</dbReference>
<dbReference type="RefSeq" id="WP_247029311.1">
    <property type="nucleotide sequence ID" value="NZ_JALKCH010000006.1"/>
</dbReference>
<dbReference type="NCBIfam" id="NF002348">
    <property type="entry name" value="PRK01310.1"/>
    <property type="match status" value="1"/>
</dbReference>
<evidence type="ECO:0000313" key="3">
    <source>
        <dbReference type="EMBL" id="MCK0197518.1"/>
    </source>
</evidence>
<comment type="caution">
    <text evidence="3">The sequence shown here is derived from an EMBL/GenBank/DDBJ whole genome shotgun (WGS) entry which is preliminary data.</text>
</comment>
<dbReference type="NCBIfam" id="TIGR00251">
    <property type="entry name" value="DUF167 family protein"/>
    <property type="match status" value="1"/>
</dbReference>